<comment type="caution">
    <text evidence="8">The sequence shown here is derived from an EMBL/GenBank/DDBJ whole genome shotgun (WGS) entry which is preliminary data.</text>
</comment>
<organism evidence="8 9">
    <name type="scientific">Cladorrhinum samala</name>
    <dbReference type="NCBI Taxonomy" id="585594"/>
    <lineage>
        <taxon>Eukaryota</taxon>
        <taxon>Fungi</taxon>
        <taxon>Dikarya</taxon>
        <taxon>Ascomycota</taxon>
        <taxon>Pezizomycotina</taxon>
        <taxon>Sordariomycetes</taxon>
        <taxon>Sordariomycetidae</taxon>
        <taxon>Sordariales</taxon>
        <taxon>Podosporaceae</taxon>
        <taxon>Cladorrhinum</taxon>
    </lineage>
</organism>
<dbReference type="GO" id="GO:0005968">
    <property type="term" value="C:Rab-protein geranylgeranyltransferase complex"/>
    <property type="evidence" value="ECO:0007669"/>
    <property type="project" value="TreeGrafter"/>
</dbReference>
<evidence type="ECO:0000313" key="8">
    <source>
        <dbReference type="EMBL" id="KAK4465993.1"/>
    </source>
</evidence>
<comment type="function">
    <text evidence="6">Catalyzes the transfer of a geranyl-geranyl moiety from geranyl-geranyl pyrophosphate to cysteines occuring in specific C-terminal amino acid sequences.</text>
</comment>
<dbReference type="AlphaFoldDB" id="A0AAV9HZ12"/>
<dbReference type="InterPro" id="IPR002088">
    <property type="entry name" value="Prenyl_trans_a"/>
</dbReference>
<dbReference type="PROSITE" id="PS51147">
    <property type="entry name" value="PFTA"/>
    <property type="match status" value="4"/>
</dbReference>
<gene>
    <name evidence="8" type="ORF">QBC42DRAFT_217661</name>
</gene>
<dbReference type="PANTHER" id="PTHR11129">
    <property type="entry name" value="PROTEIN FARNESYLTRANSFERASE ALPHA SUBUNIT/RAB GERANYLGERANYL TRANSFERASE ALPHA SUBUNIT"/>
    <property type="match status" value="1"/>
</dbReference>
<dbReference type="Pfam" id="PF01239">
    <property type="entry name" value="PPTA"/>
    <property type="match status" value="5"/>
</dbReference>
<dbReference type="Proteomes" id="UP001321749">
    <property type="component" value="Unassembled WGS sequence"/>
</dbReference>
<proteinExistence type="inferred from homology"/>
<evidence type="ECO:0000313" key="9">
    <source>
        <dbReference type="Proteomes" id="UP001321749"/>
    </source>
</evidence>
<comment type="similarity">
    <text evidence="1 6">Belongs to the protein prenyltransferase subunit alpha family.</text>
</comment>
<feature type="region of interest" description="Disordered" evidence="7">
    <location>
        <begin position="1"/>
        <end position="24"/>
    </location>
</feature>
<comment type="catalytic activity">
    <reaction evidence="5 6">
        <text>geranylgeranyl diphosphate + L-cysteinyl-[protein] = S-geranylgeranyl-L-cysteinyl-[protein] + diphosphate</text>
        <dbReference type="Rhea" id="RHEA:21240"/>
        <dbReference type="Rhea" id="RHEA-COMP:10131"/>
        <dbReference type="Rhea" id="RHEA-COMP:11537"/>
        <dbReference type="ChEBI" id="CHEBI:29950"/>
        <dbReference type="ChEBI" id="CHEBI:33019"/>
        <dbReference type="ChEBI" id="CHEBI:57533"/>
        <dbReference type="ChEBI" id="CHEBI:86021"/>
        <dbReference type="EC" id="2.5.1.60"/>
    </reaction>
</comment>
<evidence type="ECO:0000256" key="1">
    <source>
        <dbReference type="ARBA" id="ARBA00006734"/>
    </source>
</evidence>
<dbReference type="EC" id="2.5.1.60" evidence="6"/>
<dbReference type="PANTHER" id="PTHR11129:SF2">
    <property type="entry name" value="GERANYLGERANYL TRANSFERASE TYPE-2 SUBUNIT ALPHA"/>
    <property type="match status" value="1"/>
</dbReference>
<evidence type="ECO:0000256" key="5">
    <source>
        <dbReference type="ARBA" id="ARBA00047658"/>
    </source>
</evidence>
<sequence length="418" mass="48157">MAEQGASHGIARTSRVRSEEQRQKDLERIDKYRELEDQVRQHAAEGGFSRELFALTSKLLRLNPEYYTVWNVRRRCLISGLFSKQSHGSSCSKESWNTSRCATTTTSSVESSSCSSTEIQPSPASPTAGKSGTTADEGDKEAAAKQDVELIKSELLFTIPLLLESPKCYWIWSYRLWVLNQAIERLQAPAARRIWEEELGLASKMLSKDRRNFHAWGYRRHVVARLESSDLGGGSMVEAEFEYTERMFRTDLSNFSALHNRSQLIPRLLDERGATAAQRKAFLDKELNMIRDALNVGPEDQSLWYYHRFLVLNLVTTVGRPTITPAFTREDRVSYLTREIEEVKDLLEDYEDIKLIYEALVDYTLYLCQLEERKPIGEEREDLVTWVKKLEELDPMRNGRWADLERDQELTELLPGGQ</sequence>
<evidence type="ECO:0000256" key="6">
    <source>
        <dbReference type="RuleBase" id="RU367120"/>
    </source>
</evidence>
<name>A0AAV9HZ12_9PEZI</name>
<accession>A0AAV9HZ12</accession>
<dbReference type="GO" id="GO:0004663">
    <property type="term" value="F:Rab geranylgeranyltransferase activity"/>
    <property type="evidence" value="ECO:0007669"/>
    <property type="project" value="UniProtKB-UniRule"/>
</dbReference>
<feature type="compositionally biased region" description="Low complexity" evidence="7">
    <location>
        <begin position="107"/>
        <end position="117"/>
    </location>
</feature>
<keyword evidence="4" id="KW-0677">Repeat</keyword>
<evidence type="ECO:0000256" key="2">
    <source>
        <dbReference type="ARBA" id="ARBA00022602"/>
    </source>
</evidence>
<feature type="region of interest" description="Disordered" evidence="7">
    <location>
        <begin position="107"/>
        <end position="141"/>
    </location>
</feature>
<keyword evidence="3 6" id="KW-0808">Transferase</keyword>
<evidence type="ECO:0000256" key="3">
    <source>
        <dbReference type="ARBA" id="ARBA00022679"/>
    </source>
</evidence>
<protein>
    <recommendedName>
        <fullName evidence="6">Geranylgeranyl transferase type-2 subunit alpha</fullName>
        <ecNumber evidence="6">2.5.1.60</ecNumber>
    </recommendedName>
    <alternativeName>
        <fullName evidence="6">Geranylgeranyl transferase type II subunit alpha</fullName>
    </alternativeName>
</protein>
<dbReference type="Gene3D" id="1.25.40.120">
    <property type="entry name" value="Protein prenylyltransferase"/>
    <property type="match status" value="2"/>
</dbReference>
<dbReference type="GO" id="GO:0097354">
    <property type="term" value="P:prenylation"/>
    <property type="evidence" value="ECO:0007669"/>
    <property type="project" value="UniProtKB-UniRule"/>
</dbReference>
<evidence type="ECO:0000256" key="4">
    <source>
        <dbReference type="ARBA" id="ARBA00022737"/>
    </source>
</evidence>
<evidence type="ECO:0000256" key="7">
    <source>
        <dbReference type="SAM" id="MobiDB-lite"/>
    </source>
</evidence>
<reference evidence="8" key="2">
    <citation type="submission" date="2023-06" db="EMBL/GenBank/DDBJ databases">
        <authorList>
            <consortium name="Lawrence Berkeley National Laboratory"/>
            <person name="Mondo S.J."/>
            <person name="Hensen N."/>
            <person name="Bonometti L."/>
            <person name="Westerberg I."/>
            <person name="Brannstrom I.O."/>
            <person name="Guillou S."/>
            <person name="Cros-Aarteil S."/>
            <person name="Calhoun S."/>
            <person name="Haridas S."/>
            <person name="Kuo A."/>
            <person name="Pangilinan J."/>
            <person name="Riley R."/>
            <person name="Labutti K."/>
            <person name="Andreopoulos B."/>
            <person name="Lipzen A."/>
            <person name="Chen C."/>
            <person name="Yanf M."/>
            <person name="Daum C."/>
            <person name="Ng V."/>
            <person name="Clum A."/>
            <person name="Steindorff A."/>
            <person name="Ohm R."/>
            <person name="Martin F."/>
            <person name="Silar P."/>
            <person name="Natvig D."/>
            <person name="Lalanne C."/>
            <person name="Gautier V."/>
            <person name="Ament-Velasquez S.L."/>
            <person name="Kruys A."/>
            <person name="Hutchinson M.I."/>
            <person name="Powell A.J."/>
            <person name="Barry K."/>
            <person name="Miller A.N."/>
            <person name="Grigoriev I.V."/>
            <person name="Debuchy R."/>
            <person name="Gladieux P."/>
            <person name="Thoren M.H."/>
            <person name="Johannesson H."/>
        </authorList>
    </citation>
    <scope>NUCLEOTIDE SEQUENCE</scope>
    <source>
        <strain evidence="8">PSN324</strain>
    </source>
</reference>
<keyword evidence="2 6" id="KW-0637">Prenyltransferase</keyword>
<dbReference type="EMBL" id="MU864935">
    <property type="protein sequence ID" value="KAK4465993.1"/>
    <property type="molecule type" value="Genomic_DNA"/>
</dbReference>
<reference evidence="8" key="1">
    <citation type="journal article" date="2023" name="Mol. Phylogenet. Evol.">
        <title>Genome-scale phylogeny and comparative genomics of the fungal order Sordariales.</title>
        <authorList>
            <person name="Hensen N."/>
            <person name="Bonometti L."/>
            <person name="Westerberg I."/>
            <person name="Brannstrom I.O."/>
            <person name="Guillou S."/>
            <person name="Cros-Aarteil S."/>
            <person name="Calhoun S."/>
            <person name="Haridas S."/>
            <person name="Kuo A."/>
            <person name="Mondo S."/>
            <person name="Pangilinan J."/>
            <person name="Riley R."/>
            <person name="LaButti K."/>
            <person name="Andreopoulos B."/>
            <person name="Lipzen A."/>
            <person name="Chen C."/>
            <person name="Yan M."/>
            <person name="Daum C."/>
            <person name="Ng V."/>
            <person name="Clum A."/>
            <person name="Steindorff A."/>
            <person name="Ohm R.A."/>
            <person name="Martin F."/>
            <person name="Silar P."/>
            <person name="Natvig D.O."/>
            <person name="Lalanne C."/>
            <person name="Gautier V."/>
            <person name="Ament-Velasquez S.L."/>
            <person name="Kruys A."/>
            <person name="Hutchinson M.I."/>
            <person name="Powell A.J."/>
            <person name="Barry K."/>
            <person name="Miller A.N."/>
            <person name="Grigoriev I.V."/>
            <person name="Debuchy R."/>
            <person name="Gladieux P."/>
            <person name="Hiltunen Thoren M."/>
            <person name="Johannesson H."/>
        </authorList>
    </citation>
    <scope>NUCLEOTIDE SEQUENCE</scope>
    <source>
        <strain evidence="8">PSN324</strain>
    </source>
</reference>
<dbReference type="SUPFAM" id="SSF48439">
    <property type="entry name" value="Protein prenylyltransferase"/>
    <property type="match status" value="1"/>
</dbReference>
<keyword evidence="9" id="KW-1185">Reference proteome</keyword>